<sequence length="130" mass="14585">MRSTLGAANVMKKALRSVDLVAQSLLAGNAAQEHGEKIGQSFRCKYWHEGNSDGGATRFKEHLAHRGKDAKNCPSIPPKVKTFFTGEVDKTKENKMQMIRQIQRMDEATRTYYGEEQGDDYDAKLQAALH</sequence>
<evidence type="ECO:0000313" key="1">
    <source>
        <dbReference type="EMBL" id="AQL05031.1"/>
    </source>
</evidence>
<organism evidence="1">
    <name type="scientific">Zea mays</name>
    <name type="common">Maize</name>
    <dbReference type="NCBI Taxonomy" id="4577"/>
    <lineage>
        <taxon>Eukaryota</taxon>
        <taxon>Viridiplantae</taxon>
        <taxon>Streptophyta</taxon>
        <taxon>Embryophyta</taxon>
        <taxon>Tracheophyta</taxon>
        <taxon>Spermatophyta</taxon>
        <taxon>Magnoliopsida</taxon>
        <taxon>Liliopsida</taxon>
        <taxon>Poales</taxon>
        <taxon>Poaceae</taxon>
        <taxon>PACMAD clade</taxon>
        <taxon>Panicoideae</taxon>
        <taxon>Andropogonodae</taxon>
        <taxon>Andropogoneae</taxon>
        <taxon>Tripsacinae</taxon>
        <taxon>Zea</taxon>
    </lineage>
</organism>
<accession>A0A1D6P504</accession>
<gene>
    <name evidence="1" type="ORF">ZEAMMB73_Zm00001d046799</name>
</gene>
<reference evidence="1" key="1">
    <citation type="submission" date="2015-12" db="EMBL/GenBank/DDBJ databases">
        <title>Update maize B73 reference genome by single molecule sequencing technologies.</title>
        <authorList>
            <consortium name="Maize Genome Sequencing Project"/>
            <person name="Ware D."/>
        </authorList>
    </citation>
    <scope>NUCLEOTIDE SEQUENCE</scope>
    <source>
        <tissue evidence="1">Seedling</tissue>
    </source>
</reference>
<protein>
    <recommendedName>
        <fullName evidence="2">BED-type domain-containing protein</fullName>
    </recommendedName>
</protein>
<dbReference type="PANTHER" id="PTHR46951:SF2">
    <property type="entry name" value="BED-TYPE DOMAIN-CONTAINING PROTEIN"/>
    <property type="match status" value="1"/>
</dbReference>
<name>A0A1D6P504_MAIZE</name>
<dbReference type="InParanoid" id="A0A1D6P504"/>
<dbReference type="EMBL" id="CM000785">
    <property type="protein sequence ID" value="AQL05031.1"/>
    <property type="molecule type" value="Genomic_DNA"/>
</dbReference>
<dbReference type="AlphaFoldDB" id="A0A1D6P504"/>
<proteinExistence type="predicted"/>
<dbReference type="PANTHER" id="PTHR46951">
    <property type="entry name" value="BED-TYPE DOMAIN-CONTAINING PROTEIN"/>
    <property type="match status" value="1"/>
</dbReference>
<evidence type="ECO:0008006" key="2">
    <source>
        <dbReference type="Google" id="ProtNLM"/>
    </source>
</evidence>